<feature type="region of interest" description="Disordered" evidence="2">
    <location>
        <begin position="51"/>
        <end position="82"/>
    </location>
</feature>
<dbReference type="SUPFAM" id="SSF57701">
    <property type="entry name" value="Zn2/Cys6 DNA-binding domain"/>
    <property type="match status" value="1"/>
</dbReference>
<dbReference type="Proteomes" id="UP000887226">
    <property type="component" value="Unassembled WGS sequence"/>
</dbReference>
<dbReference type="AlphaFoldDB" id="A0A9P8CD25"/>
<evidence type="ECO:0000259" key="3">
    <source>
        <dbReference type="PROSITE" id="PS50048"/>
    </source>
</evidence>
<feature type="region of interest" description="Disordered" evidence="2">
    <location>
        <begin position="1"/>
        <end position="32"/>
    </location>
</feature>
<evidence type="ECO:0000256" key="1">
    <source>
        <dbReference type="ARBA" id="ARBA00023242"/>
    </source>
</evidence>
<evidence type="ECO:0000313" key="4">
    <source>
        <dbReference type="EMBL" id="KAG9242593.1"/>
    </source>
</evidence>
<dbReference type="GO" id="GO:0000981">
    <property type="term" value="F:DNA-binding transcription factor activity, RNA polymerase II-specific"/>
    <property type="evidence" value="ECO:0007669"/>
    <property type="project" value="InterPro"/>
</dbReference>
<dbReference type="InterPro" id="IPR001138">
    <property type="entry name" value="Zn2Cys6_DnaBD"/>
</dbReference>
<dbReference type="GO" id="GO:0008270">
    <property type="term" value="F:zinc ion binding"/>
    <property type="evidence" value="ECO:0007669"/>
    <property type="project" value="InterPro"/>
</dbReference>
<dbReference type="Pfam" id="PF00172">
    <property type="entry name" value="Zn_clus"/>
    <property type="match status" value="1"/>
</dbReference>
<organism evidence="4 5">
    <name type="scientific">Calycina marina</name>
    <dbReference type="NCBI Taxonomy" id="1763456"/>
    <lineage>
        <taxon>Eukaryota</taxon>
        <taxon>Fungi</taxon>
        <taxon>Dikarya</taxon>
        <taxon>Ascomycota</taxon>
        <taxon>Pezizomycotina</taxon>
        <taxon>Leotiomycetes</taxon>
        <taxon>Helotiales</taxon>
        <taxon>Pezizellaceae</taxon>
        <taxon>Calycina</taxon>
    </lineage>
</organism>
<sequence length="212" mass="23090">MSSASGQRPRQRTSTSCGECRRRKQKCNQAKDRPCNNCARRYPPVACIYDSGISRGSPVERSLDEDGASHEDVSSDYRSCSQQYTPVPDAQYTDSSNAYYAAGQTSAANYWSQQQEPSCTNQYSTAASDTSCYTVVDTTASTRGKSFDAGYYATEFPPDSSPAAHQSGPWYSASGEPRASVKSHATYIAFDTPINISRCVGEAAYYSQNNAL</sequence>
<keyword evidence="5" id="KW-1185">Reference proteome</keyword>
<dbReference type="PROSITE" id="PS00463">
    <property type="entry name" value="ZN2_CY6_FUNGAL_1"/>
    <property type="match status" value="1"/>
</dbReference>
<evidence type="ECO:0000313" key="5">
    <source>
        <dbReference type="Proteomes" id="UP000887226"/>
    </source>
</evidence>
<feature type="compositionally biased region" description="Polar residues" evidence="2">
    <location>
        <begin position="1"/>
        <end position="17"/>
    </location>
</feature>
<comment type="caution">
    <text evidence="4">The sequence shown here is derived from an EMBL/GenBank/DDBJ whole genome shotgun (WGS) entry which is preliminary data.</text>
</comment>
<keyword evidence="1" id="KW-0539">Nucleus</keyword>
<accession>A0A9P8CD25</accession>
<name>A0A9P8CD25_9HELO</name>
<dbReference type="CDD" id="cd00067">
    <property type="entry name" value="GAL4"/>
    <property type="match status" value="1"/>
</dbReference>
<reference evidence="4" key="1">
    <citation type="journal article" date="2021" name="IMA Fungus">
        <title>Genomic characterization of three marine fungi, including Emericellopsis atlantica sp. nov. with signatures of a generalist lifestyle and marine biomass degradation.</title>
        <authorList>
            <person name="Hagestad O.C."/>
            <person name="Hou L."/>
            <person name="Andersen J.H."/>
            <person name="Hansen E.H."/>
            <person name="Altermark B."/>
            <person name="Li C."/>
            <person name="Kuhnert E."/>
            <person name="Cox R.J."/>
            <person name="Crous P.W."/>
            <person name="Spatafora J.W."/>
            <person name="Lail K."/>
            <person name="Amirebrahimi M."/>
            <person name="Lipzen A."/>
            <person name="Pangilinan J."/>
            <person name="Andreopoulos W."/>
            <person name="Hayes R.D."/>
            <person name="Ng V."/>
            <person name="Grigoriev I.V."/>
            <person name="Jackson S.A."/>
            <person name="Sutton T.D.S."/>
            <person name="Dobson A.D.W."/>
            <person name="Rama T."/>
        </authorList>
    </citation>
    <scope>NUCLEOTIDE SEQUENCE</scope>
    <source>
        <strain evidence="4">TRa3180A</strain>
    </source>
</reference>
<proteinExistence type="predicted"/>
<dbReference type="InterPro" id="IPR036864">
    <property type="entry name" value="Zn2-C6_fun-type_DNA-bd_sf"/>
</dbReference>
<protein>
    <recommendedName>
        <fullName evidence="3">Zn(2)-C6 fungal-type domain-containing protein</fullName>
    </recommendedName>
</protein>
<dbReference type="PROSITE" id="PS50048">
    <property type="entry name" value="ZN2_CY6_FUNGAL_2"/>
    <property type="match status" value="1"/>
</dbReference>
<evidence type="ECO:0000256" key="2">
    <source>
        <dbReference type="SAM" id="MobiDB-lite"/>
    </source>
</evidence>
<dbReference type="SMART" id="SM00066">
    <property type="entry name" value="GAL4"/>
    <property type="match status" value="1"/>
</dbReference>
<dbReference type="Gene3D" id="4.10.240.10">
    <property type="entry name" value="Zn(2)-C6 fungal-type DNA-binding domain"/>
    <property type="match status" value="1"/>
</dbReference>
<dbReference type="EMBL" id="MU254057">
    <property type="protein sequence ID" value="KAG9242593.1"/>
    <property type="molecule type" value="Genomic_DNA"/>
</dbReference>
<feature type="domain" description="Zn(2)-C6 fungal-type" evidence="3">
    <location>
        <begin position="16"/>
        <end position="49"/>
    </location>
</feature>
<feature type="compositionally biased region" description="Basic and acidic residues" evidence="2">
    <location>
        <begin position="61"/>
        <end position="75"/>
    </location>
</feature>
<gene>
    <name evidence="4" type="ORF">BJ878DRAFT_162726</name>
</gene>
<dbReference type="OrthoDB" id="5344325at2759"/>